<keyword evidence="2" id="KW-1185">Reference proteome</keyword>
<dbReference type="EMBL" id="PHHC01000102">
    <property type="protein sequence ID" value="PPE03442.1"/>
    <property type="molecule type" value="Genomic_DNA"/>
</dbReference>
<gene>
    <name evidence="1" type="ORF">HCUR_01111</name>
</gene>
<comment type="caution">
    <text evidence="1">The sequence shown here is derived from an EMBL/GenBank/DDBJ whole genome shotgun (WGS) entry which is preliminary data.</text>
</comment>
<proteinExistence type="predicted"/>
<evidence type="ECO:0000313" key="1">
    <source>
        <dbReference type="EMBL" id="PPE03442.1"/>
    </source>
</evidence>
<evidence type="ECO:0000313" key="2">
    <source>
        <dbReference type="Proteomes" id="UP000239425"/>
    </source>
</evidence>
<dbReference type="RefSeq" id="WP_104207076.1">
    <property type="nucleotide sequence ID" value="NZ_PHHC01000102.1"/>
</dbReference>
<accession>A0A2S5R8D4</accession>
<dbReference type="AlphaFoldDB" id="A0A2S5R8D4"/>
<name>A0A2S5R8D4_9PROT</name>
<dbReference type="Proteomes" id="UP000239425">
    <property type="component" value="Unassembled WGS sequence"/>
</dbReference>
<organism evidence="1 2">
    <name type="scientific">Holospora curviuscula</name>
    <dbReference type="NCBI Taxonomy" id="1082868"/>
    <lineage>
        <taxon>Bacteria</taxon>
        <taxon>Pseudomonadati</taxon>
        <taxon>Pseudomonadota</taxon>
        <taxon>Alphaproteobacteria</taxon>
        <taxon>Holosporales</taxon>
        <taxon>Holosporaceae</taxon>
        <taxon>Holospora</taxon>
    </lineage>
</organism>
<sequence>MLVFFAIIVLSGVLLWGCSSGPAVVSHANYLSSPPVIVDLEKIQVVEQESLMCSSATVLDINIVDLVRQWTKSAFVCSGSGIPLNVEIVEAKLAPLRELQSAISSEEENTYVGILDVRIFIGKNPLSSRTSHSIHSKVSVTIPSHYTLKERRHAVLSLAEEVVEILHKEVVRYIDTQGKLRR</sequence>
<reference evidence="1 2" key="1">
    <citation type="submission" date="2017-11" db="EMBL/GenBank/DDBJ databases">
        <title>Comparative genomic analysis of Holospora spp., intranuclear symbionts of paramecia.</title>
        <authorList>
            <person name="Garushyants S.K."/>
            <person name="Beliavskaya A."/>
            <person name="Malko D.B."/>
            <person name="Logacheva M.D."/>
            <person name="Rautian M.S."/>
            <person name="Gelfand M.S."/>
        </authorList>
    </citation>
    <scope>NUCLEOTIDE SEQUENCE [LARGE SCALE GENOMIC DNA]</scope>
    <source>
        <strain evidence="2">02AZ16</strain>
    </source>
</reference>
<dbReference type="OrthoDB" id="8479438at2"/>
<protein>
    <submittedName>
        <fullName evidence="1">Uncharacterized protein</fullName>
    </submittedName>
</protein>